<dbReference type="CDD" id="cd05403">
    <property type="entry name" value="NT_KNTase_like"/>
    <property type="match status" value="1"/>
</dbReference>
<reference evidence="9" key="1">
    <citation type="journal article" date="2024" name="Syst. Appl. Microbiol.">
        <title>First single-strain enrichments of Electrothrix cable bacteria, description of E. aestuarii sp. nov. and E. rattekaaiensis sp. nov., and proposal of a cable bacteria taxonomy following the rules of the SeqCode.</title>
        <authorList>
            <person name="Plum-Jensen L.E."/>
            <person name="Schramm A."/>
            <person name="Marshall I.P.G."/>
        </authorList>
    </citation>
    <scope>NUCLEOTIDE SEQUENCE</scope>
    <source>
        <strain evidence="9">Rat1</strain>
    </source>
</reference>
<keyword evidence="4" id="KW-0479">Metal-binding</keyword>
<keyword evidence="6" id="KW-0067">ATP-binding</keyword>
<dbReference type="AlphaFoldDB" id="A0AAU8M2J9"/>
<feature type="domain" description="Polymerase beta nucleotidyltransferase" evidence="8">
    <location>
        <begin position="9"/>
        <end position="98"/>
    </location>
</feature>
<evidence type="ECO:0000256" key="7">
    <source>
        <dbReference type="ARBA" id="ARBA00022842"/>
    </source>
</evidence>
<organism evidence="9">
    <name type="scientific">Candidatus Electrothrix aestuarii</name>
    <dbReference type="NCBI Taxonomy" id="3062594"/>
    <lineage>
        <taxon>Bacteria</taxon>
        <taxon>Pseudomonadati</taxon>
        <taxon>Thermodesulfobacteriota</taxon>
        <taxon>Desulfobulbia</taxon>
        <taxon>Desulfobulbales</taxon>
        <taxon>Desulfobulbaceae</taxon>
        <taxon>Candidatus Electrothrix</taxon>
    </lineage>
</organism>
<evidence type="ECO:0000313" key="9">
    <source>
        <dbReference type="EMBL" id="XCN75316.1"/>
    </source>
</evidence>
<protein>
    <submittedName>
        <fullName evidence="9">Nucleotidyltransferase domain-containing protein</fullName>
    </submittedName>
</protein>
<evidence type="ECO:0000256" key="4">
    <source>
        <dbReference type="ARBA" id="ARBA00022723"/>
    </source>
</evidence>
<sequence length="99" mass="11323">MKLDKKALQTIKEYLIGQPVKKAYLFGSHARGTADATSDIDILVELDRTKPIGLHFVRMKLELENLLQAKVDLLSEKGISKYIRPYIESDKTLIYEKDT</sequence>
<name>A0AAU8M2J9_9BACT</name>
<evidence type="ECO:0000256" key="1">
    <source>
        <dbReference type="ARBA" id="ARBA00001946"/>
    </source>
</evidence>
<reference evidence="9" key="2">
    <citation type="submission" date="2024-06" db="EMBL/GenBank/DDBJ databases">
        <authorList>
            <person name="Plum-Jensen L.E."/>
            <person name="Schramm A."/>
            <person name="Marshall I.P.G."/>
        </authorList>
    </citation>
    <scope>NUCLEOTIDE SEQUENCE</scope>
    <source>
        <strain evidence="9">Rat1</strain>
    </source>
</reference>
<comment type="cofactor">
    <cofactor evidence="1">
        <name>Mg(2+)</name>
        <dbReference type="ChEBI" id="CHEBI:18420"/>
    </cofactor>
</comment>
<keyword evidence="5" id="KW-0547">Nucleotide-binding</keyword>
<dbReference type="KEGG" id="eaj:Q3M24_11495"/>
<evidence type="ECO:0000259" key="8">
    <source>
        <dbReference type="Pfam" id="PF18765"/>
    </source>
</evidence>
<keyword evidence="3" id="KW-0548">Nucleotidyltransferase</keyword>
<dbReference type="SUPFAM" id="SSF81301">
    <property type="entry name" value="Nucleotidyltransferase"/>
    <property type="match status" value="1"/>
</dbReference>
<evidence type="ECO:0000256" key="5">
    <source>
        <dbReference type="ARBA" id="ARBA00022741"/>
    </source>
</evidence>
<dbReference type="InterPro" id="IPR041633">
    <property type="entry name" value="Polbeta"/>
</dbReference>
<dbReference type="PANTHER" id="PTHR33571">
    <property type="entry name" value="SSL8005 PROTEIN"/>
    <property type="match status" value="1"/>
</dbReference>
<evidence type="ECO:0000256" key="3">
    <source>
        <dbReference type="ARBA" id="ARBA00022695"/>
    </source>
</evidence>
<evidence type="ECO:0000256" key="2">
    <source>
        <dbReference type="ARBA" id="ARBA00022679"/>
    </source>
</evidence>
<dbReference type="PANTHER" id="PTHR33571:SF14">
    <property type="entry name" value="PROTEIN ADENYLYLTRANSFERASE MJ0435-RELATED"/>
    <property type="match status" value="1"/>
</dbReference>
<keyword evidence="2" id="KW-0808">Transferase</keyword>
<dbReference type="GO" id="GO:0016779">
    <property type="term" value="F:nucleotidyltransferase activity"/>
    <property type="evidence" value="ECO:0007669"/>
    <property type="project" value="UniProtKB-KW"/>
</dbReference>
<dbReference type="GO" id="GO:0046872">
    <property type="term" value="F:metal ion binding"/>
    <property type="evidence" value="ECO:0007669"/>
    <property type="project" value="UniProtKB-KW"/>
</dbReference>
<dbReference type="InterPro" id="IPR052038">
    <property type="entry name" value="Type-VII_TA_antitoxin"/>
</dbReference>
<dbReference type="Gene3D" id="3.30.460.10">
    <property type="entry name" value="Beta Polymerase, domain 2"/>
    <property type="match status" value="1"/>
</dbReference>
<keyword evidence="7" id="KW-0460">Magnesium</keyword>
<evidence type="ECO:0000256" key="6">
    <source>
        <dbReference type="ARBA" id="ARBA00022840"/>
    </source>
</evidence>
<dbReference type="EMBL" id="CP159373">
    <property type="protein sequence ID" value="XCN75316.1"/>
    <property type="molecule type" value="Genomic_DNA"/>
</dbReference>
<gene>
    <name evidence="9" type="ORF">Q3M24_11495</name>
</gene>
<proteinExistence type="predicted"/>
<dbReference type="InterPro" id="IPR043519">
    <property type="entry name" value="NT_sf"/>
</dbReference>
<dbReference type="Pfam" id="PF18765">
    <property type="entry name" value="Polbeta"/>
    <property type="match status" value="1"/>
</dbReference>
<dbReference type="GO" id="GO:0005524">
    <property type="term" value="F:ATP binding"/>
    <property type="evidence" value="ECO:0007669"/>
    <property type="project" value="UniProtKB-KW"/>
</dbReference>
<accession>A0AAU8M2J9</accession>